<dbReference type="PROSITE" id="PS50995">
    <property type="entry name" value="HTH_MARR_2"/>
    <property type="match status" value="1"/>
</dbReference>
<dbReference type="Proteomes" id="UP000077407">
    <property type="component" value="Unassembled WGS sequence"/>
</dbReference>
<organism evidence="5 6">
    <name type="scientific">Clostridium ljungdahlii</name>
    <dbReference type="NCBI Taxonomy" id="1538"/>
    <lineage>
        <taxon>Bacteria</taxon>
        <taxon>Bacillati</taxon>
        <taxon>Bacillota</taxon>
        <taxon>Clostridia</taxon>
        <taxon>Eubacteriales</taxon>
        <taxon>Clostridiaceae</taxon>
        <taxon>Clostridium</taxon>
    </lineage>
</organism>
<keyword evidence="1" id="KW-0805">Transcription regulation</keyword>
<comment type="caution">
    <text evidence="5">The sequence shown here is derived from an EMBL/GenBank/DDBJ whole genome shotgun (WGS) entry which is preliminary data.</text>
</comment>
<dbReference type="SMART" id="SM00347">
    <property type="entry name" value="HTH_MARR"/>
    <property type="match status" value="1"/>
</dbReference>
<dbReference type="PANTHER" id="PTHR42756:SF1">
    <property type="entry name" value="TRANSCRIPTIONAL REPRESSOR OF EMRAB OPERON"/>
    <property type="match status" value="1"/>
</dbReference>
<evidence type="ECO:0000256" key="3">
    <source>
        <dbReference type="ARBA" id="ARBA00023163"/>
    </source>
</evidence>
<proteinExistence type="predicted"/>
<dbReference type="PATRIC" id="fig|1538.10.peg.2631"/>
<sequence length="153" mass="18131">MNAIKSSGILTEKIAWLFLEWRRFNKKRLVIYDITIQQMALLNELYKNESLSPNEIADYLHCDRPTASVIIKNLEKKDWIYRKKDEKNAKYHKIIILENGKEVLQKVNSSVQPLTISPFDVLTSEESDQLFYLLKKCEDRMKEITHLKENNNE</sequence>
<dbReference type="Pfam" id="PF01047">
    <property type="entry name" value="MarR"/>
    <property type="match status" value="1"/>
</dbReference>
<gene>
    <name evidence="5" type="primary">mprA_2</name>
    <name evidence="5" type="ORF">WY13_02734</name>
</gene>
<dbReference type="Gene3D" id="1.10.10.10">
    <property type="entry name" value="Winged helix-like DNA-binding domain superfamily/Winged helix DNA-binding domain"/>
    <property type="match status" value="1"/>
</dbReference>
<dbReference type="InterPro" id="IPR036388">
    <property type="entry name" value="WH-like_DNA-bd_sf"/>
</dbReference>
<dbReference type="PANTHER" id="PTHR42756">
    <property type="entry name" value="TRANSCRIPTIONAL REGULATOR, MARR"/>
    <property type="match status" value="1"/>
</dbReference>
<dbReference type="InterPro" id="IPR000835">
    <property type="entry name" value="HTH_MarR-typ"/>
</dbReference>
<evidence type="ECO:0000313" key="6">
    <source>
        <dbReference type="Proteomes" id="UP000077407"/>
    </source>
</evidence>
<keyword evidence="2" id="KW-0238">DNA-binding</keyword>
<dbReference type="PRINTS" id="PR00598">
    <property type="entry name" value="HTHMARR"/>
</dbReference>
<dbReference type="RefSeq" id="WP_063556108.1">
    <property type="nucleotide sequence ID" value="NZ_LITT01000035.1"/>
</dbReference>
<evidence type="ECO:0000259" key="4">
    <source>
        <dbReference type="PROSITE" id="PS50995"/>
    </source>
</evidence>
<dbReference type="AlphaFoldDB" id="A0A168MKU6"/>
<dbReference type="InterPro" id="IPR036390">
    <property type="entry name" value="WH_DNA-bd_sf"/>
</dbReference>
<dbReference type="SUPFAM" id="SSF46785">
    <property type="entry name" value="Winged helix' DNA-binding domain"/>
    <property type="match status" value="1"/>
</dbReference>
<evidence type="ECO:0000256" key="2">
    <source>
        <dbReference type="ARBA" id="ARBA00023125"/>
    </source>
</evidence>
<keyword evidence="3" id="KW-0804">Transcription</keyword>
<evidence type="ECO:0000313" key="5">
    <source>
        <dbReference type="EMBL" id="OAA84831.1"/>
    </source>
</evidence>
<dbReference type="OrthoDB" id="1953397at2"/>
<name>A0A168MKU6_9CLOT</name>
<accession>A0A168MKU6</accession>
<dbReference type="GO" id="GO:0003677">
    <property type="term" value="F:DNA binding"/>
    <property type="evidence" value="ECO:0007669"/>
    <property type="project" value="UniProtKB-KW"/>
</dbReference>
<dbReference type="EMBL" id="LITT01000035">
    <property type="protein sequence ID" value="OAA84831.1"/>
    <property type="molecule type" value="Genomic_DNA"/>
</dbReference>
<reference evidence="5 6" key="1">
    <citation type="journal article" date="2015" name="Biotechnol. Bioeng.">
        <title>Genome sequence and phenotypic characterization of Caulobacter segnis.</title>
        <authorList>
            <person name="Patel S."/>
            <person name="Fletcher B."/>
            <person name="Scott D.C."/>
            <person name="Ely B."/>
        </authorList>
    </citation>
    <scope>NUCLEOTIDE SEQUENCE [LARGE SCALE GENOMIC DNA]</scope>
    <source>
        <strain evidence="5 6">ERI-2</strain>
    </source>
</reference>
<protein>
    <submittedName>
        <fullName evidence="5">Transcriptional repressor MprA</fullName>
    </submittedName>
</protein>
<evidence type="ECO:0000256" key="1">
    <source>
        <dbReference type="ARBA" id="ARBA00023015"/>
    </source>
</evidence>
<dbReference type="GO" id="GO:0003700">
    <property type="term" value="F:DNA-binding transcription factor activity"/>
    <property type="evidence" value="ECO:0007669"/>
    <property type="project" value="InterPro"/>
</dbReference>
<feature type="domain" description="HTH marR-type" evidence="4">
    <location>
        <begin position="1"/>
        <end position="139"/>
    </location>
</feature>